<feature type="transmembrane region" description="Helical" evidence="6">
    <location>
        <begin position="17"/>
        <end position="42"/>
    </location>
</feature>
<proteinExistence type="predicted"/>
<dbReference type="GO" id="GO:0005886">
    <property type="term" value="C:plasma membrane"/>
    <property type="evidence" value="ECO:0007669"/>
    <property type="project" value="UniProtKB-SubCell"/>
</dbReference>
<reference evidence="8 9" key="1">
    <citation type="journal article" date="2014" name="PLoS Genet.">
        <title>Hidden diversity in honey bee gut symbionts detected by single-cell genomics.</title>
        <authorList>
            <person name="Engel P."/>
            <person name="Stepanauskas R."/>
            <person name="Moran N."/>
        </authorList>
    </citation>
    <scope>NUCLEOTIDE SEQUENCE [LARGE SCALE GENOMIC DNA]</scope>
    <source>
        <strain evidence="8 9">SCGC AB-598-J21</strain>
    </source>
</reference>
<feature type="domain" description="Major facilitator superfamily (MFS) profile" evidence="7">
    <location>
        <begin position="1"/>
        <end position="303"/>
    </location>
</feature>
<dbReference type="SUPFAM" id="SSF103473">
    <property type="entry name" value="MFS general substrate transporter"/>
    <property type="match status" value="1"/>
</dbReference>
<evidence type="ECO:0000313" key="9">
    <source>
        <dbReference type="Proteomes" id="UP000027644"/>
    </source>
</evidence>
<dbReference type="InterPro" id="IPR020846">
    <property type="entry name" value="MFS_dom"/>
</dbReference>
<feature type="transmembrane region" description="Helical" evidence="6">
    <location>
        <begin position="54"/>
        <end position="77"/>
    </location>
</feature>
<accession>A0A074VDP2</accession>
<feature type="transmembrane region" description="Helical" evidence="6">
    <location>
        <begin position="217"/>
        <end position="237"/>
    </location>
</feature>
<comment type="subcellular location">
    <subcellularLocation>
        <location evidence="1">Cell membrane</location>
        <topology evidence="1">Multi-pass membrane protein</topology>
    </subcellularLocation>
</comment>
<dbReference type="Proteomes" id="UP000027644">
    <property type="component" value="Unassembled WGS sequence"/>
</dbReference>
<comment type="caution">
    <text evidence="8">The sequence shown here is derived from an EMBL/GenBank/DDBJ whole genome shotgun (WGS) entry which is preliminary data.</text>
</comment>
<dbReference type="PROSITE" id="PS50850">
    <property type="entry name" value="MFS"/>
    <property type="match status" value="1"/>
</dbReference>
<sequence>MLCLSISTLLCSIAPNFVLLTVCRFITGLFAAGIIAVSLGILGELYEKEILTKFVGIFLGLIFLGQGLSSAVGGWLIEISNWRNIFILFSILSLLSFFSIFCLPSSGYINTKKSAFIKAICSLLAQNTLRKIYFLAFCNGFIVLGTYSYIGAYFSTSLSVNYRYVGIGLMLFGIICFMTGFLNRFFLKNIANRKVLISGFSCSVISLLLLMCHDILLAYFATMFLGMGYILVQSILASRALELALNDKGLSSGIIGVAIFGGGGIGTYLGSLVLDVSEYQMLFLLFLCLIAVPLLISMCSKDV</sequence>
<evidence type="ECO:0000313" key="8">
    <source>
        <dbReference type="EMBL" id="KEQ00620.1"/>
    </source>
</evidence>
<name>A0A074VDP2_9NEIS</name>
<dbReference type="PANTHER" id="PTHR43124">
    <property type="entry name" value="PURINE EFFLUX PUMP PBUE"/>
    <property type="match status" value="1"/>
</dbReference>
<feature type="transmembrane region" description="Helical" evidence="6">
    <location>
        <begin position="162"/>
        <end position="183"/>
    </location>
</feature>
<dbReference type="Gene3D" id="1.20.1250.20">
    <property type="entry name" value="MFS general substrate transporter like domains"/>
    <property type="match status" value="1"/>
</dbReference>
<gene>
    <name evidence="8" type="ORF">SASC598J21_016420</name>
</gene>
<dbReference type="InterPro" id="IPR050189">
    <property type="entry name" value="MFS_Efflux_Transporters"/>
</dbReference>
<organism evidence="8 9">
    <name type="scientific">Snodgrassella alvi SCGC AB-598-J21</name>
    <dbReference type="NCBI Taxonomy" id="1385367"/>
    <lineage>
        <taxon>Bacteria</taxon>
        <taxon>Pseudomonadati</taxon>
        <taxon>Pseudomonadota</taxon>
        <taxon>Betaproteobacteria</taxon>
        <taxon>Neisseriales</taxon>
        <taxon>Neisseriaceae</taxon>
        <taxon>Snodgrassella</taxon>
    </lineage>
</organism>
<evidence type="ECO:0000259" key="7">
    <source>
        <dbReference type="PROSITE" id="PS50850"/>
    </source>
</evidence>
<feature type="transmembrane region" description="Helical" evidence="6">
    <location>
        <begin position="281"/>
        <end position="299"/>
    </location>
</feature>
<evidence type="ECO:0000256" key="3">
    <source>
        <dbReference type="ARBA" id="ARBA00022692"/>
    </source>
</evidence>
<feature type="transmembrane region" description="Helical" evidence="6">
    <location>
        <begin position="249"/>
        <end position="269"/>
    </location>
</feature>
<evidence type="ECO:0000256" key="5">
    <source>
        <dbReference type="ARBA" id="ARBA00023136"/>
    </source>
</evidence>
<evidence type="ECO:0000256" key="6">
    <source>
        <dbReference type="SAM" id="Phobius"/>
    </source>
</evidence>
<keyword evidence="4 6" id="KW-1133">Transmembrane helix</keyword>
<protein>
    <submittedName>
        <fullName evidence="8">Arabinose efflux permease</fullName>
    </submittedName>
</protein>
<evidence type="ECO:0000256" key="4">
    <source>
        <dbReference type="ARBA" id="ARBA00022989"/>
    </source>
</evidence>
<dbReference type="InterPro" id="IPR036259">
    <property type="entry name" value="MFS_trans_sf"/>
</dbReference>
<evidence type="ECO:0000256" key="2">
    <source>
        <dbReference type="ARBA" id="ARBA00022475"/>
    </source>
</evidence>
<dbReference type="InterPro" id="IPR011701">
    <property type="entry name" value="MFS"/>
</dbReference>
<feature type="transmembrane region" description="Helical" evidence="6">
    <location>
        <begin position="132"/>
        <end position="150"/>
    </location>
</feature>
<evidence type="ECO:0000256" key="1">
    <source>
        <dbReference type="ARBA" id="ARBA00004651"/>
    </source>
</evidence>
<keyword evidence="3 6" id="KW-0812">Transmembrane</keyword>
<dbReference type="EMBL" id="AVQL01000448">
    <property type="protein sequence ID" value="KEQ00620.1"/>
    <property type="molecule type" value="Genomic_DNA"/>
</dbReference>
<dbReference type="Pfam" id="PF07690">
    <property type="entry name" value="MFS_1"/>
    <property type="match status" value="1"/>
</dbReference>
<dbReference type="AlphaFoldDB" id="A0A074VDP2"/>
<feature type="transmembrane region" description="Helical" evidence="6">
    <location>
        <begin position="83"/>
        <end position="103"/>
    </location>
</feature>
<keyword evidence="2" id="KW-1003">Cell membrane</keyword>
<keyword evidence="5 6" id="KW-0472">Membrane</keyword>
<dbReference type="GO" id="GO:0022857">
    <property type="term" value="F:transmembrane transporter activity"/>
    <property type="evidence" value="ECO:0007669"/>
    <property type="project" value="InterPro"/>
</dbReference>
<dbReference type="PANTHER" id="PTHR43124:SF3">
    <property type="entry name" value="CHLORAMPHENICOL EFFLUX PUMP RV0191"/>
    <property type="match status" value="1"/>
</dbReference>